<gene>
    <name evidence="8" type="ORF">DGYR_LOCUS10195</name>
</gene>
<evidence type="ECO:0000256" key="5">
    <source>
        <dbReference type="PROSITE-ProRule" id="PRU00042"/>
    </source>
</evidence>
<accession>A0A7I8W1G8</accession>
<evidence type="ECO:0000313" key="9">
    <source>
        <dbReference type="Proteomes" id="UP000549394"/>
    </source>
</evidence>
<evidence type="ECO:0000256" key="6">
    <source>
        <dbReference type="SAM" id="MobiDB-lite"/>
    </source>
</evidence>
<dbReference type="InterPro" id="IPR036236">
    <property type="entry name" value="Znf_C2H2_sf"/>
</dbReference>
<dbReference type="GO" id="GO:0043565">
    <property type="term" value="F:sequence-specific DNA binding"/>
    <property type="evidence" value="ECO:0007669"/>
    <property type="project" value="TreeGrafter"/>
</dbReference>
<dbReference type="SMART" id="SM00355">
    <property type="entry name" value="ZnF_C2H2"/>
    <property type="match status" value="3"/>
</dbReference>
<keyword evidence="3 5" id="KW-0863">Zinc-finger</keyword>
<feature type="region of interest" description="Disordered" evidence="6">
    <location>
        <begin position="200"/>
        <end position="242"/>
    </location>
</feature>
<evidence type="ECO:0000259" key="7">
    <source>
        <dbReference type="PROSITE" id="PS50157"/>
    </source>
</evidence>
<evidence type="ECO:0000313" key="8">
    <source>
        <dbReference type="EMBL" id="CAD5122376.1"/>
    </source>
</evidence>
<dbReference type="Proteomes" id="UP000549394">
    <property type="component" value="Unassembled WGS sequence"/>
</dbReference>
<feature type="compositionally biased region" description="Basic and acidic residues" evidence="6">
    <location>
        <begin position="207"/>
        <end position="216"/>
    </location>
</feature>
<dbReference type="Pfam" id="PF00096">
    <property type="entry name" value="zf-C2H2"/>
    <property type="match status" value="1"/>
</dbReference>
<dbReference type="OrthoDB" id="3561125at2759"/>
<dbReference type="GO" id="GO:0000981">
    <property type="term" value="F:DNA-binding transcription factor activity, RNA polymerase II-specific"/>
    <property type="evidence" value="ECO:0007669"/>
    <property type="project" value="TreeGrafter"/>
</dbReference>
<proteinExistence type="predicted"/>
<keyword evidence="2" id="KW-0677">Repeat</keyword>
<evidence type="ECO:0000256" key="1">
    <source>
        <dbReference type="ARBA" id="ARBA00022723"/>
    </source>
</evidence>
<keyword evidence="9" id="KW-1185">Reference proteome</keyword>
<dbReference type="SUPFAM" id="SSF57667">
    <property type="entry name" value="beta-beta-alpha zinc fingers"/>
    <property type="match status" value="2"/>
</dbReference>
<name>A0A7I8W1G8_9ANNE</name>
<keyword evidence="4" id="KW-0862">Zinc</keyword>
<feature type="domain" description="C2H2-type" evidence="7">
    <location>
        <begin position="88"/>
        <end position="117"/>
    </location>
</feature>
<dbReference type="PANTHER" id="PTHR24408:SF58">
    <property type="entry name" value="TRANSCRIPTION FACTOR (TFIIIA), PUTATIVE (AFU_ORTHOLOGUE AFUA_1G05150)-RELATED"/>
    <property type="match status" value="1"/>
</dbReference>
<evidence type="ECO:0000256" key="4">
    <source>
        <dbReference type="ARBA" id="ARBA00022833"/>
    </source>
</evidence>
<dbReference type="AlphaFoldDB" id="A0A7I8W1G8"/>
<feature type="compositionally biased region" description="Polar residues" evidence="6">
    <location>
        <begin position="7"/>
        <end position="21"/>
    </location>
</feature>
<protein>
    <recommendedName>
        <fullName evidence="7">C2H2-type domain-containing protein</fullName>
    </recommendedName>
</protein>
<feature type="compositionally biased region" description="Basic and acidic residues" evidence="6">
    <location>
        <begin position="229"/>
        <end position="242"/>
    </location>
</feature>
<reference evidence="8 9" key="1">
    <citation type="submission" date="2020-08" db="EMBL/GenBank/DDBJ databases">
        <authorList>
            <person name="Hejnol A."/>
        </authorList>
    </citation>
    <scope>NUCLEOTIDE SEQUENCE [LARGE SCALE GENOMIC DNA]</scope>
</reference>
<dbReference type="PROSITE" id="PS00028">
    <property type="entry name" value="ZINC_FINGER_C2H2_1"/>
    <property type="match status" value="1"/>
</dbReference>
<dbReference type="PANTHER" id="PTHR24408">
    <property type="entry name" value="ZINC FINGER PROTEIN"/>
    <property type="match status" value="1"/>
</dbReference>
<dbReference type="Pfam" id="PF13909">
    <property type="entry name" value="zf-H2C2_5"/>
    <property type="match status" value="1"/>
</dbReference>
<evidence type="ECO:0000256" key="3">
    <source>
        <dbReference type="ARBA" id="ARBA00022771"/>
    </source>
</evidence>
<sequence>MMDDESISNANPVRIMTPQSKGTFNVPRPSIFPGLNFPRINVTNWHLRNEMLALHAARMAQMTAMTRNSTNHDLQPPIVHTSSGKKLFQCPQCQYVTDRKNNLKRHISTMHHECDKILECCEILFKNKADLRDHVNNYHRAGYKCGTCGRNFCRKALLKRHLLVHNSHTGISPIRSLDIRSIPPLSIPYPMINYMQISQPSLTSPEKSPEKPKNDSTKTPLKFGMDFILGKEESTTTKEKHD</sequence>
<dbReference type="GO" id="GO:0005634">
    <property type="term" value="C:nucleus"/>
    <property type="evidence" value="ECO:0007669"/>
    <property type="project" value="TreeGrafter"/>
</dbReference>
<dbReference type="InterPro" id="IPR013087">
    <property type="entry name" value="Znf_C2H2_type"/>
</dbReference>
<organism evidence="8 9">
    <name type="scientific">Dimorphilus gyrociliatus</name>
    <dbReference type="NCBI Taxonomy" id="2664684"/>
    <lineage>
        <taxon>Eukaryota</taxon>
        <taxon>Metazoa</taxon>
        <taxon>Spiralia</taxon>
        <taxon>Lophotrochozoa</taxon>
        <taxon>Annelida</taxon>
        <taxon>Polychaeta</taxon>
        <taxon>Polychaeta incertae sedis</taxon>
        <taxon>Dinophilidae</taxon>
        <taxon>Dimorphilus</taxon>
    </lineage>
</organism>
<dbReference type="Gene3D" id="3.30.160.60">
    <property type="entry name" value="Classic Zinc Finger"/>
    <property type="match status" value="2"/>
</dbReference>
<feature type="domain" description="C2H2-type" evidence="7">
    <location>
        <begin position="143"/>
        <end position="173"/>
    </location>
</feature>
<comment type="caution">
    <text evidence="8">The sequence shown here is derived from an EMBL/GenBank/DDBJ whole genome shotgun (WGS) entry which is preliminary data.</text>
</comment>
<evidence type="ECO:0000256" key="2">
    <source>
        <dbReference type="ARBA" id="ARBA00022737"/>
    </source>
</evidence>
<keyword evidence="1" id="KW-0479">Metal-binding</keyword>
<feature type="region of interest" description="Disordered" evidence="6">
    <location>
        <begin position="1"/>
        <end position="21"/>
    </location>
</feature>
<dbReference type="GO" id="GO:0008270">
    <property type="term" value="F:zinc ion binding"/>
    <property type="evidence" value="ECO:0007669"/>
    <property type="project" value="UniProtKB-KW"/>
</dbReference>
<dbReference type="PROSITE" id="PS50157">
    <property type="entry name" value="ZINC_FINGER_C2H2_2"/>
    <property type="match status" value="2"/>
</dbReference>
<dbReference type="EMBL" id="CAJFCJ010000017">
    <property type="protein sequence ID" value="CAD5122376.1"/>
    <property type="molecule type" value="Genomic_DNA"/>
</dbReference>